<organism evidence="2 3">
    <name type="scientific">Lophiotrema nucula</name>
    <dbReference type="NCBI Taxonomy" id="690887"/>
    <lineage>
        <taxon>Eukaryota</taxon>
        <taxon>Fungi</taxon>
        <taxon>Dikarya</taxon>
        <taxon>Ascomycota</taxon>
        <taxon>Pezizomycotina</taxon>
        <taxon>Dothideomycetes</taxon>
        <taxon>Pleosporomycetidae</taxon>
        <taxon>Pleosporales</taxon>
        <taxon>Lophiotremataceae</taxon>
        <taxon>Lophiotrema</taxon>
    </lineage>
</organism>
<name>A0A6A5ZBF6_9PLEO</name>
<evidence type="ECO:0000313" key="2">
    <source>
        <dbReference type="EMBL" id="KAF2115718.1"/>
    </source>
</evidence>
<gene>
    <name evidence="2" type="ORF">BDV96DRAFT_631637</name>
</gene>
<feature type="region of interest" description="Disordered" evidence="1">
    <location>
        <begin position="54"/>
        <end position="78"/>
    </location>
</feature>
<reference evidence="2" key="1">
    <citation type="journal article" date="2020" name="Stud. Mycol.">
        <title>101 Dothideomycetes genomes: a test case for predicting lifestyles and emergence of pathogens.</title>
        <authorList>
            <person name="Haridas S."/>
            <person name="Albert R."/>
            <person name="Binder M."/>
            <person name="Bloem J."/>
            <person name="Labutti K."/>
            <person name="Salamov A."/>
            <person name="Andreopoulos B."/>
            <person name="Baker S."/>
            <person name="Barry K."/>
            <person name="Bills G."/>
            <person name="Bluhm B."/>
            <person name="Cannon C."/>
            <person name="Castanera R."/>
            <person name="Culley D."/>
            <person name="Daum C."/>
            <person name="Ezra D."/>
            <person name="Gonzalez J."/>
            <person name="Henrissat B."/>
            <person name="Kuo A."/>
            <person name="Liang C."/>
            <person name="Lipzen A."/>
            <person name="Lutzoni F."/>
            <person name="Magnuson J."/>
            <person name="Mondo S."/>
            <person name="Nolan M."/>
            <person name="Ohm R."/>
            <person name="Pangilinan J."/>
            <person name="Park H.-J."/>
            <person name="Ramirez L."/>
            <person name="Alfaro M."/>
            <person name="Sun H."/>
            <person name="Tritt A."/>
            <person name="Yoshinaga Y."/>
            <person name="Zwiers L.-H."/>
            <person name="Turgeon B."/>
            <person name="Goodwin S."/>
            <person name="Spatafora J."/>
            <person name="Crous P."/>
            <person name="Grigoriev I."/>
        </authorList>
    </citation>
    <scope>NUCLEOTIDE SEQUENCE</scope>
    <source>
        <strain evidence="2">CBS 627.86</strain>
    </source>
</reference>
<dbReference type="Proteomes" id="UP000799770">
    <property type="component" value="Unassembled WGS sequence"/>
</dbReference>
<proteinExistence type="predicted"/>
<keyword evidence="3" id="KW-1185">Reference proteome</keyword>
<protein>
    <submittedName>
        <fullName evidence="2">Uncharacterized protein</fullName>
    </submittedName>
</protein>
<evidence type="ECO:0000256" key="1">
    <source>
        <dbReference type="SAM" id="MobiDB-lite"/>
    </source>
</evidence>
<dbReference type="EMBL" id="ML977322">
    <property type="protein sequence ID" value="KAF2115718.1"/>
    <property type="molecule type" value="Genomic_DNA"/>
</dbReference>
<evidence type="ECO:0000313" key="3">
    <source>
        <dbReference type="Proteomes" id="UP000799770"/>
    </source>
</evidence>
<dbReference type="AlphaFoldDB" id="A0A6A5ZBF6"/>
<dbReference type="OrthoDB" id="3772616at2759"/>
<sequence length="367" mass="42205">MTAVCNSAPGGVQFLNSTPDMHSANSTSRVDEDFGNVGQTLRQRVRIGVERVRKTRREAQGKSGLETEPPSYTEACPQGRLEGSLFNANVCPTTDTHSSASQYPLLTRIVEEEQTLKSRHLRMYLAAIIAVTFSANLGELDAANTNSNLSIVSQHRQESFSILSKHHWDVLKELCALVRDLEERLRRRRWPTTCQQDKDLLVKCVLEPTRGIRIQKEYILEMLGRFRIVEAHGVKEIKTLVDHWTPSNTRILPRWTSPMLDLGDTLASHAYFIASLHLEKEEALVLDRAMAKYRKDQGLEDIRNSKGFRKEMIRSGQLGGWPLSDGYVNLAKALRTRAMRRDDWHSWLRLERLRHHRKYGWYFPFLL</sequence>
<accession>A0A6A5ZBF6</accession>